<keyword evidence="4 6" id="KW-0472">Membrane</keyword>
<evidence type="ECO:0000313" key="8">
    <source>
        <dbReference type="Proteomes" id="UP001596203"/>
    </source>
</evidence>
<evidence type="ECO:0000313" key="7">
    <source>
        <dbReference type="EMBL" id="MFC6016001.1"/>
    </source>
</evidence>
<evidence type="ECO:0000256" key="1">
    <source>
        <dbReference type="ARBA" id="ARBA00004141"/>
    </source>
</evidence>
<dbReference type="RefSeq" id="WP_377418915.1">
    <property type="nucleotide sequence ID" value="NZ_JBHSPR010000007.1"/>
</dbReference>
<name>A0ABW1K2N3_9ACTN</name>
<feature type="transmembrane region" description="Helical" evidence="6">
    <location>
        <begin position="456"/>
        <end position="478"/>
    </location>
</feature>
<dbReference type="Proteomes" id="UP001596203">
    <property type="component" value="Unassembled WGS sequence"/>
</dbReference>
<dbReference type="InterPro" id="IPR053153">
    <property type="entry name" value="APC_K+_Transporter"/>
</dbReference>
<evidence type="ECO:0000256" key="2">
    <source>
        <dbReference type="ARBA" id="ARBA00022692"/>
    </source>
</evidence>
<reference evidence="8" key="1">
    <citation type="journal article" date="2019" name="Int. J. Syst. Evol. Microbiol.">
        <title>The Global Catalogue of Microorganisms (GCM) 10K type strain sequencing project: providing services to taxonomists for standard genome sequencing and annotation.</title>
        <authorList>
            <consortium name="The Broad Institute Genomics Platform"/>
            <consortium name="The Broad Institute Genome Sequencing Center for Infectious Disease"/>
            <person name="Wu L."/>
            <person name="Ma J."/>
        </authorList>
    </citation>
    <scope>NUCLEOTIDE SEQUENCE [LARGE SCALE GENOMIC DNA]</scope>
    <source>
        <strain evidence="8">ZS-35-S2</strain>
    </source>
</reference>
<feature type="transmembrane region" description="Helical" evidence="6">
    <location>
        <begin position="484"/>
        <end position="506"/>
    </location>
</feature>
<feature type="region of interest" description="Disordered" evidence="5">
    <location>
        <begin position="1"/>
        <end position="29"/>
    </location>
</feature>
<feature type="transmembrane region" description="Helical" evidence="6">
    <location>
        <begin position="255"/>
        <end position="275"/>
    </location>
</feature>
<feature type="transmembrane region" description="Helical" evidence="6">
    <location>
        <begin position="287"/>
        <end position="306"/>
    </location>
</feature>
<feature type="transmembrane region" description="Helical" evidence="6">
    <location>
        <begin position="518"/>
        <end position="537"/>
    </location>
</feature>
<evidence type="ECO:0000256" key="4">
    <source>
        <dbReference type="ARBA" id="ARBA00023136"/>
    </source>
</evidence>
<keyword evidence="2 6" id="KW-0812">Transmembrane</keyword>
<dbReference type="EMBL" id="JBHSPR010000007">
    <property type="protein sequence ID" value="MFC6016001.1"/>
    <property type="molecule type" value="Genomic_DNA"/>
</dbReference>
<evidence type="ECO:0000256" key="6">
    <source>
        <dbReference type="SAM" id="Phobius"/>
    </source>
</evidence>
<organism evidence="7 8">
    <name type="scientific">Plantactinospora solaniradicis</name>
    <dbReference type="NCBI Taxonomy" id="1723736"/>
    <lineage>
        <taxon>Bacteria</taxon>
        <taxon>Bacillati</taxon>
        <taxon>Actinomycetota</taxon>
        <taxon>Actinomycetes</taxon>
        <taxon>Micromonosporales</taxon>
        <taxon>Micromonosporaceae</taxon>
        <taxon>Plantactinospora</taxon>
    </lineage>
</organism>
<feature type="transmembrane region" description="Helical" evidence="6">
    <location>
        <begin position="227"/>
        <end position="249"/>
    </location>
</feature>
<accession>A0ABW1K2N3</accession>
<evidence type="ECO:0000256" key="5">
    <source>
        <dbReference type="SAM" id="MobiDB-lite"/>
    </source>
</evidence>
<dbReference type="Pfam" id="PF13520">
    <property type="entry name" value="AA_permease_2"/>
    <property type="match status" value="1"/>
</dbReference>
<feature type="region of interest" description="Disordered" evidence="5">
    <location>
        <begin position="576"/>
        <end position="619"/>
    </location>
</feature>
<feature type="transmembrane region" description="Helical" evidence="6">
    <location>
        <begin position="162"/>
        <end position="189"/>
    </location>
</feature>
<comment type="caution">
    <text evidence="7">The sequence shown here is derived from an EMBL/GenBank/DDBJ whole genome shotgun (WGS) entry which is preliminary data.</text>
</comment>
<protein>
    <submittedName>
        <fullName evidence="7">APC family permease</fullName>
    </submittedName>
</protein>
<dbReference type="Gene3D" id="1.20.1740.10">
    <property type="entry name" value="Amino acid/polyamine transporter I"/>
    <property type="match status" value="1"/>
</dbReference>
<dbReference type="PANTHER" id="PTHR47704">
    <property type="entry name" value="POTASSIUM TRANSPORTER KIMA"/>
    <property type="match status" value="1"/>
</dbReference>
<proteinExistence type="predicted"/>
<keyword evidence="8" id="KW-1185">Reference proteome</keyword>
<evidence type="ECO:0000256" key="3">
    <source>
        <dbReference type="ARBA" id="ARBA00022989"/>
    </source>
</evidence>
<dbReference type="PANTHER" id="PTHR47704:SF1">
    <property type="entry name" value="POTASSIUM TRANSPORTER KIMA"/>
    <property type="match status" value="1"/>
</dbReference>
<comment type="subcellular location">
    <subcellularLocation>
        <location evidence="1">Membrane</location>
        <topology evidence="1">Multi-pass membrane protein</topology>
    </subcellularLocation>
</comment>
<keyword evidence="3 6" id="KW-1133">Transmembrane helix</keyword>
<gene>
    <name evidence="7" type="ORF">ACFP2T_07320</name>
</gene>
<feature type="transmembrane region" description="Helical" evidence="6">
    <location>
        <begin position="364"/>
        <end position="388"/>
    </location>
</feature>
<feature type="compositionally biased region" description="Basic and acidic residues" evidence="5">
    <location>
        <begin position="1"/>
        <end position="12"/>
    </location>
</feature>
<feature type="transmembrane region" description="Helical" evidence="6">
    <location>
        <begin position="408"/>
        <end position="429"/>
    </location>
</feature>
<feature type="transmembrane region" description="Helical" evidence="6">
    <location>
        <begin position="543"/>
        <end position="561"/>
    </location>
</feature>
<dbReference type="InterPro" id="IPR002293">
    <property type="entry name" value="AA/rel_permease1"/>
</dbReference>
<sequence length="760" mass="81104">MGAGRRRERDEGGTAPPEHPPVTFSPSAEFPPLTDAELTALHDVGQRWHADLGGHPPRDAVLPLDPSLEQYRQQPTPGRFGRLARIEMFRTERRGQLTVTGSADASGTWLRRAPARLRRALLGPPLASAAVLQERMRKLVALPVLSSDLLSSVAYGPEAMLAVLVLAGSGALGLSLPIAAGLVVLMVTVGTSYRQTIRAYPHGAGSYLVASDSLGPRSGLTAAAGLILDYVLTVSVSVAAGIGAITSALPGLTPFTVPLGLLVIAGLLAGNLRGVRAAGKIFAAPTYLFIAAVLLLFAVGLARAAARGFTPVPPPQVGAVEGLGLLVVLRAFASGASSMTGIEAVADAVPAFRPVEWRQARTTLTWMVGILVVLFAGLTILIDFNGLVPGGDETLLSQLARRTFPTGPWYALIQAATTIVLLLAANTAFNDFPRLLFFMARDGYAPRRFLHMGDRLAFSNGIVALAVAAALIFVAFGGYTQSLIPLYAVGVFLAFTLSQAGMVAHWRRHRGRNWRRRAALNATGALLCALVLVTAAITKFVAGAWVVVLAVPLLVLLCLHIRWHYDAMREALALPPPQVPGTGRPEPAGGPGGSGRGGEPDPMGRPNRVEESTGPGDLLVDLTPREVRHLVVVPVARLNLAALRALAYAASLGQPVFAVHLSPEQEEADRFRQQWETWGDHLRLETIISPYRTVIAPLAQYVEALHAVRPEVTLTVVVPEIVVRHLWHKLLHTRTELLLRRALRDLPGVVVTSVPIHLPE</sequence>